<dbReference type="Gene3D" id="3.40.630.30">
    <property type="match status" value="1"/>
</dbReference>
<accession>A0A1I3Y068</accession>
<dbReference type="SUPFAM" id="SSF55729">
    <property type="entry name" value="Acyl-CoA N-acyltransferases (Nat)"/>
    <property type="match status" value="1"/>
</dbReference>
<dbReference type="Proteomes" id="UP000199598">
    <property type="component" value="Unassembled WGS sequence"/>
</dbReference>
<protein>
    <submittedName>
        <fullName evidence="2">Predicted N-acetyltransferase YhbS</fullName>
    </submittedName>
</protein>
<dbReference type="EMBL" id="FOSK01000003">
    <property type="protein sequence ID" value="SFK25185.1"/>
    <property type="molecule type" value="Genomic_DNA"/>
</dbReference>
<dbReference type="CDD" id="cd04301">
    <property type="entry name" value="NAT_SF"/>
    <property type="match status" value="1"/>
</dbReference>
<sequence length="191" mass="20348">MIVSKWLVRQETPADFSEIEQMQAEAFGPARFERTAFKIREGVQQASQLCFVGELNGEIAGSVKLTPIMIGNSQSMLLGPLTVKAAYKGQGLGRLLLTTVAAEAKAQGVQSILLVGDHPYYGPHGYEQVPHGQITLPGPVDPDRLLVLKLQGGQMPTGAVVGGYVKPALVATKQSDSQLVDMMQGSLAMAT</sequence>
<comment type="caution">
    <text evidence="2">The sequence shown here is derived from an EMBL/GenBank/DDBJ whole genome shotgun (WGS) entry which is preliminary data.</text>
</comment>
<evidence type="ECO:0000313" key="2">
    <source>
        <dbReference type="EMBL" id="SFK25185.1"/>
    </source>
</evidence>
<evidence type="ECO:0000259" key="1">
    <source>
        <dbReference type="PROSITE" id="PS51186"/>
    </source>
</evidence>
<dbReference type="PROSITE" id="PS51186">
    <property type="entry name" value="GNAT"/>
    <property type="match status" value="1"/>
</dbReference>
<feature type="domain" description="N-acetyltransferase" evidence="1">
    <location>
        <begin position="6"/>
        <end position="151"/>
    </location>
</feature>
<evidence type="ECO:0000313" key="3">
    <source>
        <dbReference type="Proteomes" id="UP000199598"/>
    </source>
</evidence>
<dbReference type="InterPro" id="IPR016181">
    <property type="entry name" value="Acyl_CoA_acyltransferase"/>
</dbReference>
<organism evidence="2 3">
    <name type="scientific">Pseudovibrio ascidiaceicola</name>
    <dbReference type="NCBI Taxonomy" id="285279"/>
    <lineage>
        <taxon>Bacteria</taxon>
        <taxon>Pseudomonadati</taxon>
        <taxon>Pseudomonadota</taxon>
        <taxon>Alphaproteobacteria</taxon>
        <taxon>Hyphomicrobiales</taxon>
        <taxon>Stappiaceae</taxon>
        <taxon>Pseudovibrio</taxon>
    </lineage>
</organism>
<dbReference type="Pfam" id="PF00583">
    <property type="entry name" value="Acetyltransf_1"/>
    <property type="match status" value="1"/>
</dbReference>
<proteinExistence type="predicted"/>
<dbReference type="InterPro" id="IPR000182">
    <property type="entry name" value="GNAT_dom"/>
</dbReference>
<keyword evidence="3" id="KW-1185">Reference proteome</keyword>
<dbReference type="RefSeq" id="WP_093518303.1">
    <property type="nucleotide sequence ID" value="NZ_FOSK01000003.1"/>
</dbReference>
<gene>
    <name evidence="2" type="ORF">SAMN04488518_103261</name>
</gene>
<name>A0A1I3Y068_9HYPH</name>
<reference evidence="2 3" key="1">
    <citation type="submission" date="2016-10" db="EMBL/GenBank/DDBJ databases">
        <authorList>
            <person name="Varghese N."/>
            <person name="Submissions S."/>
        </authorList>
    </citation>
    <scope>NUCLEOTIDE SEQUENCE [LARGE SCALE GENOMIC DNA]</scope>
    <source>
        <strain evidence="2 3">DSM 16392</strain>
    </source>
</reference>